<feature type="coiled-coil region" evidence="7">
    <location>
        <begin position="946"/>
        <end position="1072"/>
    </location>
</feature>
<evidence type="ECO:0000256" key="4">
    <source>
        <dbReference type="ARBA" id="ARBA00022989"/>
    </source>
</evidence>
<feature type="transmembrane region" description="Helical" evidence="8">
    <location>
        <begin position="490"/>
        <end position="508"/>
    </location>
</feature>
<dbReference type="eggNOG" id="KOG1934">
    <property type="taxonomic scope" value="Eukaryota"/>
</dbReference>
<dbReference type="EMBL" id="JYDH01000064">
    <property type="protein sequence ID" value="KRY34601.1"/>
    <property type="molecule type" value="Genomic_DNA"/>
</dbReference>
<dbReference type="SUPFAM" id="SSF82866">
    <property type="entry name" value="Multidrug efflux transporter AcrB transmembrane domain"/>
    <property type="match status" value="2"/>
</dbReference>
<dbReference type="OrthoDB" id="6510177at2759"/>
<name>A0A0V1BC33_TRISP</name>
<evidence type="ECO:0000313" key="11">
    <source>
        <dbReference type="Proteomes" id="UP000054776"/>
    </source>
</evidence>
<sequence>MMLDKVDEQSSSSQTGEKCLDYLERLFQRHGELVGRHPAVFLIAPLLVAGMLSIGVVNVQMADDMRQLYTPPGSISLDEYRQHSQFLSDGNYSTSGVFYIGIARRDGGNLLQLNYANFIDQLNQFVLNNLTFNFEGKLLSFNRDVCSKSISCTKSNEVFRLIVDAYFNPRLTSNADVKLTYPVASIFGNRMFLGGLFGGVQTDPAQGGRISSVSMVHLIYQYPTFERQKLVDSFEKAVRDHLATLVLEDPWNDNLEFHTYSSSTLKDEVSRTTLYALPYFPISVLLLTALLVSVLCTGDSTTSKPLEGLAGLVNSLLAIAAAFGLVAAVGVPYNSTVTVVPFITLALAVDDTFILLAAWHQTDRRLGPASRLGLCLKEAGPAITVTVSTDVFSFLIGVFSSTPAVSSFCIYTVAAILFDYIFQLTFFCAVAAYGGRREANSRHCLFYWKTVDKRTTTTTTTTTAPARVNPVQRILSKLYAQFWRWPASRLFVLVIYAVYLVVSLYGASTIRVNLTPENLLVTNSPLKRYIWLAEQYIYPQGFSADVYILNAPDMRNRTQLQRVQQFVDELEHSRFAVGHDSTSFWLEPFQRYMQHLGADDDEFYDYLSDFVHLSSNERWTRHLRFDQRPGRRHLLTQFSFTTGFKITDWVSRSDMVVQWRQLCDRYADLKPVVYDEYNFIADQVVSLKTTTLQEVGVAFCCMGLVCALFIRQRDVLFWVLWSLFSMDLGVIGLLALWNLDMDPTLVVSVLMSIGLTVDFTIHMAYHYHRHHEQCWMKRMLALFDVAGWPLIEGGLCTLLAMLSLVFVSSHVASVFLRTVLLVVILGLFHSLIVLPALFTLTHWPEKLSTVSSLRVFCILLINEHFIVPFSCITSRNHNRKELDWKIFSFTVNVKSGEANVEALLDENEQLKKQLAHVTELGQTYKRNLSEEVVELRKKLDDTVPDISCREAELAQLRIEVEEGKQKLAQATRMVAFFKAQCKSDSQNGNVMLCRKHGDKQAQVEKLTNELKLLECRMRELNERYQQSQDEKLAMKKQLRQAELQAKKDRLIAEKVIEENENLIQENSQLQVTVSKMLLQTDTIKENEQLLRAELISRENALHDAHVEQRRLCCQIEDLESTQRTLKQSQGKLYDQIESLQSASRVLSDENKQLRQEILGLETSIETHLANIQQQGEEIKTLRNRLSAYEQQKKIISAKLRNAQQEHREKFLQLNQLATEFRQISQSLYNDTSPARYLAECEDSNSKK</sequence>
<feature type="domain" description="SSD" evidence="9">
    <location>
        <begin position="276"/>
        <end position="433"/>
    </location>
</feature>
<evidence type="ECO:0000256" key="2">
    <source>
        <dbReference type="ARBA" id="ARBA00005585"/>
    </source>
</evidence>
<dbReference type="GO" id="GO:0018996">
    <property type="term" value="P:molting cycle, collagen and cuticulin-based cuticle"/>
    <property type="evidence" value="ECO:0007669"/>
    <property type="project" value="TreeGrafter"/>
</dbReference>
<keyword evidence="11" id="KW-1185">Reference proteome</keyword>
<dbReference type="GO" id="GO:0030659">
    <property type="term" value="C:cytoplasmic vesicle membrane"/>
    <property type="evidence" value="ECO:0007669"/>
    <property type="project" value="TreeGrafter"/>
</dbReference>
<proteinExistence type="inferred from homology"/>
<accession>A0A0V1BC33</accession>
<feature type="transmembrane region" description="Helical" evidence="8">
    <location>
        <begin position="379"/>
        <end position="399"/>
    </location>
</feature>
<feature type="transmembrane region" description="Helical" evidence="8">
    <location>
        <begin position="785"/>
        <end position="807"/>
    </location>
</feature>
<comment type="similarity">
    <text evidence="2">Belongs to the patched family.</text>
</comment>
<dbReference type="Gene3D" id="1.20.1640.10">
    <property type="entry name" value="Multidrug efflux transporter AcrB transmembrane domain"/>
    <property type="match status" value="2"/>
</dbReference>
<keyword evidence="7" id="KW-0175">Coiled coil</keyword>
<dbReference type="GO" id="GO:0006897">
    <property type="term" value="P:endocytosis"/>
    <property type="evidence" value="ECO:0007669"/>
    <property type="project" value="TreeGrafter"/>
</dbReference>
<organism evidence="10 11">
    <name type="scientific">Trichinella spiralis</name>
    <name type="common">Trichina worm</name>
    <dbReference type="NCBI Taxonomy" id="6334"/>
    <lineage>
        <taxon>Eukaryota</taxon>
        <taxon>Metazoa</taxon>
        <taxon>Ecdysozoa</taxon>
        <taxon>Nematoda</taxon>
        <taxon>Enoplea</taxon>
        <taxon>Dorylaimia</taxon>
        <taxon>Trichinellida</taxon>
        <taxon>Trichinellidae</taxon>
        <taxon>Trichinella</taxon>
    </lineage>
</organism>
<keyword evidence="4 8" id="KW-1133">Transmembrane helix</keyword>
<feature type="transmembrane region" description="Helical" evidence="8">
    <location>
        <begin position="405"/>
        <end position="433"/>
    </location>
</feature>
<evidence type="ECO:0000256" key="6">
    <source>
        <dbReference type="ARBA" id="ARBA00023180"/>
    </source>
</evidence>
<evidence type="ECO:0000256" key="3">
    <source>
        <dbReference type="ARBA" id="ARBA00022692"/>
    </source>
</evidence>
<keyword evidence="5 8" id="KW-0472">Membrane</keyword>
<evidence type="ECO:0000256" key="7">
    <source>
        <dbReference type="SAM" id="Coils"/>
    </source>
</evidence>
<dbReference type="PANTHER" id="PTHR10796:SF105">
    <property type="entry name" value="SSD DOMAIN-CONTAINING PROTEIN"/>
    <property type="match status" value="1"/>
</dbReference>
<gene>
    <name evidence="10" type="primary">Ptchd3</name>
    <name evidence="10" type="ORF">T01_12123</name>
</gene>
<feature type="coiled-coil region" evidence="7">
    <location>
        <begin position="1136"/>
        <end position="1219"/>
    </location>
</feature>
<evidence type="ECO:0000256" key="8">
    <source>
        <dbReference type="SAM" id="Phobius"/>
    </source>
</evidence>
<dbReference type="PROSITE" id="PS50156">
    <property type="entry name" value="SSD"/>
    <property type="match status" value="1"/>
</dbReference>
<evidence type="ECO:0000256" key="1">
    <source>
        <dbReference type="ARBA" id="ARBA00004141"/>
    </source>
</evidence>
<feature type="non-terminal residue" evidence="10">
    <location>
        <position position="1247"/>
    </location>
</feature>
<reference evidence="10 11" key="1">
    <citation type="submission" date="2015-01" db="EMBL/GenBank/DDBJ databases">
        <title>Evolution of Trichinella species and genotypes.</title>
        <authorList>
            <person name="Korhonen P.K."/>
            <person name="Edoardo P."/>
            <person name="Giuseppe L.R."/>
            <person name="Gasser R.B."/>
        </authorList>
    </citation>
    <scope>NUCLEOTIDE SEQUENCE [LARGE SCALE GENOMIC DNA]</scope>
    <source>
        <strain evidence="10">ISS3</strain>
    </source>
</reference>
<feature type="transmembrane region" description="Helical" evidence="8">
    <location>
        <begin position="309"/>
        <end position="333"/>
    </location>
</feature>
<feature type="transmembrane region" description="Helical" evidence="8">
    <location>
        <begin position="39"/>
        <end position="59"/>
    </location>
</feature>
<dbReference type="InterPro" id="IPR000731">
    <property type="entry name" value="SSD"/>
</dbReference>
<evidence type="ECO:0000259" key="9">
    <source>
        <dbReference type="PROSITE" id="PS50156"/>
    </source>
</evidence>
<keyword evidence="6" id="KW-0325">Glycoprotein</keyword>
<feature type="transmembrane region" description="Helical" evidence="8">
    <location>
        <begin position="276"/>
        <end position="297"/>
    </location>
</feature>
<dbReference type="InterPro" id="IPR051697">
    <property type="entry name" value="Patched_domain-protein"/>
</dbReference>
<dbReference type="GO" id="GO:0005886">
    <property type="term" value="C:plasma membrane"/>
    <property type="evidence" value="ECO:0007669"/>
    <property type="project" value="TreeGrafter"/>
</dbReference>
<evidence type="ECO:0000256" key="5">
    <source>
        <dbReference type="ARBA" id="ARBA00023136"/>
    </source>
</evidence>
<dbReference type="AlphaFoldDB" id="A0A0V1BC33"/>
<dbReference type="SUPFAM" id="SSF58018">
    <property type="entry name" value="Coiled-coil dimerization domain from cortexillin I"/>
    <property type="match status" value="1"/>
</dbReference>
<feature type="transmembrane region" description="Helical" evidence="8">
    <location>
        <begin position="339"/>
        <end position="359"/>
    </location>
</feature>
<feature type="transmembrane region" description="Helical" evidence="8">
    <location>
        <begin position="692"/>
        <end position="710"/>
    </location>
</feature>
<comment type="caution">
    <text evidence="10">The sequence shown here is derived from an EMBL/GenBank/DDBJ whole genome shotgun (WGS) entry which is preliminary data.</text>
</comment>
<feature type="transmembrane region" description="Helical" evidence="8">
    <location>
        <begin position="745"/>
        <end position="765"/>
    </location>
</feature>
<dbReference type="InterPro" id="IPR003392">
    <property type="entry name" value="PTHD_SSD"/>
</dbReference>
<feature type="transmembrane region" description="Helical" evidence="8">
    <location>
        <begin position="717"/>
        <end position="739"/>
    </location>
</feature>
<dbReference type="Proteomes" id="UP000054776">
    <property type="component" value="Unassembled WGS sequence"/>
</dbReference>
<protein>
    <submittedName>
        <fullName evidence="10">Patched domain-containing protein 3</fullName>
    </submittedName>
</protein>
<dbReference type="PANTHER" id="PTHR10796">
    <property type="entry name" value="PATCHED-RELATED"/>
    <property type="match status" value="1"/>
</dbReference>
<dbReference type="Pfam" id="PF02460">
    <property type="entry name" value="Patched"/>
    <property type="match status" value="1"/>
</dbReference>
<feature type="transmembrane region" description="Helical" evidence="8">
    <location>
        <begin position="819"/>
        <end position="840"/>
    </location>
</feature>
<evidence type="ECO:0000313" key="10">
    <source>
        <dbReference type="EMBL" id="KRY34601.1"/>
    </source>
</evidence>
<keyword evidence="3 8" id="KW-0812">Transmembrane</keyword>
<feature type="coiled-coil region" evidence="7">
    <location>
        <begin position="893"/>
        <end position="920"/>
    </location>
</feature>
<comment type="subcellular location">
    <subcellularLocation>
        <location evidence="1">Membrane</location>
        <topology evidence="1">Multi-pass membrane protein</topology>
    </subcellularLocation>
</comment>